<dbReference type="STRING" id="983506.L8WCS0"/>
<feature type="compositionally biased region" description="Basic and acidic residues" evidence="1">
    <location>
        <begin position="1"/>
        <end position="10"/>
    </location>
</feature>
<accession>L8WCS0</accession>
<dbReference type="EMBL" id="AFRT01004705">
    <property type="protein sequence ID" value="ELU35971.1"/>
    <property type="molecule type" value="Genomic_DNA"/>
</dbReference>
<name>L8WCS0_THACA</name>
<feature type="region of interest" description="Disordered" evidence="1">
    <location>
        <begin position="1"/>
        <end position="31"/>
    </location>
</feature>
<comment type="caution">
    <text evidence="2">The sequence shown here is derived from an EMBL/GenBank/DDBJ whole genome shotgun (WGS) entry which is preliminary data.</text>
</comment>
<reference evidence="2 3" key="1">
    <citation type="journal article" date="2013" name="Nat. Commun.">
        <title>The evolution and pathogenic mechanisms of the rice sheath blight pathogen.</title>
        <authorList>
            <person name="Zheng A."/>
            <person name="Lin R."/>
            <person name="Xu L."/>
            <person name="Qin P."/>
            <person name="Tang C."/>
            <person name="Ai P."/>
            <person name="Zhang D."/>
            <person name="Liu Y."/>
            <person name="Sun Z."/>
            <person name="Feng H."/>
            <person name="Wang Y."/>
            <person name="Chen Y."/>
            <person name="Liang X."/>
            <person name="Fu R."/>
            <person name="Li Q."/>
            <person name="Zhang J."/>
            <person name="Yu X."/>
            <person name="Xie Z."/>
            <person name="Ding L."/>
            <person name="Guan P."/>
            <person name="Tang J."/>
            <person name="Liang Y."/>
            <person name="Wang S."/>
            <person name="Deng Q."/>
            <person name="Li S."/>
            <person name="Zhu J."/>
            <person name="Wang L."/>
            <person name="Liu H."/>
            <person name="Li P."/>
        </authorList>
    </citation>
    <scope>NUCLEOTIDE SEQUENCE [LARGE SCALE GENOMIC DNA]</scope>
    <source>
        <strain evidence="3">AG-1 IA</strain>
    </source>
</reference>
<proteinExistence type="predicted"/>
<evidence type="ECO:0000313" key="2">
    <source>
        <dbReference type="EMBL" id="ELU35971.1"/>
    </source>
</evidence>
<evidence type="ECO:0000313" key="3">
    <source>
        <dbReference type="Proteomes" id="UP000011668"/>
    </source>
</evidence>
<sequence length="199" mass="21858">MPHSSLDHTKSPRAALLPQGDSDNDPRPQDGHVVSCSQKWFDLGGSGDENIYTNRDGIFNQTMIPGYPVFPAYKTYTLPINKSLHYIVARGSLSAGVLNIRGSDTIDPGFVDVKVVARYWNQDALSYTKVFACAVKNQHFTEFNVQTPSRIGVGVGQQIQWTVTVTFPTASQSPLDLNAFATDIGNFRHSIEGLGDRVL</sequence>
<dbReference type="HOGENOM" id="CLU_1373029_0_0_1"/>
<dbReference type="Proteomes" id="UP000011668">
    <property type="component" value="Unassembled WGS sequence"/>
</dbReference>
<keyword evidence="3" id="KW-1185">Reference proteome</keyword>
<organism evidence="2 3">
    <name type="scientific">Thanatephorus cucumeris (strain AG1-IA)</name>
    <name type="common">Rice sheath blight fungus</name>
    <name type="synonym">Rhizoctonia solani</name>
    <dbReference type="NCBI Taxonomy" id="983506"/>
    <lineage>
        <taxon>Eukaryota</taxon>
        <taxon>Fungi</taxon>
        <taxon>Dikarya</taxon>
        <taxon>Basidiomycota</taxon>
        <taxon>Agaricomycotina</taxon>
        <taxon>Agaricomycetes</taxon>
        <taxon>Cantharellales</taxon>
        <taxon>Ceratobasidiaceae</taxon>
        <taxon>Rhizoctonia</taxon>
        <taxon>Rhizoctonia solani AG-1</taxon>
    </lineage>
</organism>
<dbReference type="AlphaFoldDB" id="L8WCS0"/>
<gene>
    <name evidence="2" type="ORF">AG1IA_09999</name>
</gene>
<dbReference type="OrthoDB" id="5570013at2759"/>
<evidence type="ECO:0000256" key="1">
    <source>
        <dbReference type="SAM" id="MobiDB-lite"/>
    </source>
</evidence>
<protein>
    <submittedName>
        <fullName evidence="2">Uncharacterized protein</fullName>
    </submittedName>
</protein>